<comment type="caution">
    <text evidence="1">The sequence shown here is derived from an EMBL/GenBank/DDBJ whole genome shotgun (WGS) entry which is preliminary data.</text>
</comment>
<gene>
    <name evidence="1" type="ORF">CEXT_2861</name>
</gene>
<evidence type="ECO:0000313" key="1">
    <source>
        <dbReference type="EMBL" id="GIX72029.1"/>
    </source>
</evidence>
<dbReference type="AlphaFoldDB" id="A0AAV4MML7"/>
<protein>
    <submittedName>
        <fullName evidence="1">Uncharacterized protein</fullName>
    </submittedName>
</protein>
<dbReference type="Proteomes" id="UP001054945">
    <property type="component" value="Unassembled WGS sequence"/>
</dbReference>
<keyword evidence="2" id="KW-1185">Reference proteome</keyword>
<sequence length="87" mass="10123">MIFGIIQIITRLYKKKDDASLSGVTSPMVEQKVKASLGQDNPFSVMSPSEAVSKWARSYHQHLIHRYTFRKLHICMLLQRNRSYKVL</sequence>
<accession>A0AAV4MML7</accession>
<evidence type="ECO:0000313" key="2">
    <source>
        <dbReference type="Proteomes" id="UP001054945"/>
    </source>
</evidence>
<name>A0AAV4MML7_CAEEX</name>
<organism evidence="1 2">
    <name type="scientific">Caerostris extrusa</name>
    <name type="common">Bark spider</name>
    <name type="synonym">Caerostris bankana</name>
    <dbReference type="NCBI Taxonomy" id="172846"/>
    <lineage>
        <taxon>Eukaryota</taxon>
        <taxon>Metazoa</taxon>
        <taxon>Ecdysozoa</taxon>
        <taxon>Arthropoda</taxon>
        <taxon>Chelicerata</taxon>
        <taxon>Arachnida</taxon>
        <taxon>Araneae</taxon>
        <taxon>Araneomorphae</taxon>
        <taxon>Entelegynae</taxon>
        <taxon>Araneoidea</taxon>
        <taxon>Araneidae</taxon>
        <taxon>Caerostris</taxon>
    </lineage>
</organism>
<proteinExistence type="predicted"/>
<reference evidence="1 2" key="1">
    <citation type="submission" date="2021-06" db="EMBL/GenBank/DDBJ databases">
        <title>Caerostris extrusa draft genome.</title>
        <authorList>
            <person name="Kono N."/>
            <person name="Arakawa K."/>
        </authorList>
    </citation>
    <scope>NUCLEOTIDE SEQUENCE [LARGE SCALE GENOMIC DNA]</scope>
</reference>
<dbReference type="EMBL" id="BPLR01019815">
    <property type="protein sequence ID" value="GIX72029.1"/>
    <property type="molecule type" value="Genomic_DNA"/>
</dbReference>